<comment type="caution">
    <text evidence="1">The sequence shown here is derived from an EMBL/GenBank/DDBJ whole genome shotgun (WGS) entry which is preliminary data.</text>
</comment>
<keyword evidence="2" id="KW-1185">Reference proteome</keyword>
<organism evidence="1 2">
    <name type="scientific">Oedothorax gibbosus</name>
    <dbReference type="NCBI Taxonomy" id="931172"/>
    <lineage>
        <taxon>Eukaryota</taxon>
        <taxon>Metazoa</taxon>
        <taxon>Ecdysozoa</taxon>
        <taxon>Arthropoda</taxon>
        <taxon>Chelicerata</taxon>
        <taxon>Arachnida</taxon>
        <taxon>Araneae</taxon>
        <taxon>Araneomorphae</taxon>
        <taxon>Entelegynae</taxon>
        <taxon>Araneoidea</taxon>
        <taxon>Linyphiidae</taxon>
        <taxon>Erigoninae</taxon>
        <taxon>Oedothorax</taxon>
    </lineage>
</organism>
<sequence>MASTFFNKRCNVCNRPFQTFFDDERVTTFTLDTIQGEVHYVYKKNQWVSWICENMNFREEIGDVKDENNVTVCDDTSVVLKSDNAKNNNGNDTNANYFDKIVEFKEGSDEDTENEGHFYVESTEDKNYENDVVESSDAKDMGAERLNVVSNYSEIQELIPKDYEANNSLNNSLVGFVSGHVTRVRCSKTSEVKESLIKDEYSDEKKKLVIVDKNKNVQYCKIRSSSIEDDASYENDLEVVNVLTDIKYDRFENNIDDSEDVGGNNFDYETLNKYPENVNNYYKYGINSNNCLSEEKELQSNDPLLQEGQEIKIHTKRRISINKPMTVSDFKTYLAQQREKKKRWFFQGLP</sequence>
<gene>
    <name evidence="1" type="ORF">JTE90_004367</name>
</gene>
<proteinExistence type="predicted"/>
<protein>
    <submittedName>
        <fullName evidence="1">Uncharacterized protein</fullName>
    </submittedName>
</protein>
<accession>A0AAV6VKE4</accession>
<dbReference type="EMBL" id="JAFNEN010000059">
    <property type="protein sequence ID" value="KAG8197107.1"/>
    <property type="molecule type" value="Genomic_DNA"/>
</dbReference>
<dbReference type="AlphaFoldDB" id="A0AAV6VKE4"/>
<evidence type="ECO:0000313" key="2">
    <source>
        <dbReference type="Proteomes" id="UP000827092"/>
    </source>
</evidence>
<dbReference type="Proteomes" id="UP000827092">
    <property type="component" value="Unassembled WGS sequence"/>
</dbReference>
<reference evidence="1 2" key="1">
    <citation type="journal article" date="2022" name="Nat. Ecol. Evol.">
        <title>A masculinizing supergene underlies an exaggerated male reproductive morph in a spider.</title>
        <authorList>
            <person name="Hendrickx F."/>
            <person name="De Corte Z."/>
            <person name="Sonet G."/>
            <person name="Van Belleghem S.M."/>
            <person name="Kostlbacher S."/>
            <person name="Vangestel C."/>
        </authorList>
    </citation>
    <scope>NUCLEOTIDE SEQUENCE [LARGE SCALE GENOMIC DNA]</scope>
    <source>
        <strain evidence="1">W744_W776</strain>
    </source>
</reference>
<evidence type="ECO:0000313" key="1">
    <source>
        <dbReference type="EMBL" id="KAG8197107.1"/>
    </source>
</evidence>
<name>A0AAV6VKE4_9ARAC</name>